<evidence type="ECO:0000256" key="11">
    <source>
        <dbReference type="ARBA" id="ARBA00023180"/>
    </source>
</evidence>
<feature type="region of interest" description="Disordered" evidence="14">
    <location>
        <begin position="1087"/>
        <end position="1124"/>
    </location>
</feature>
<dbReference type="Pfam" id="PF22666">
    <property type="entry name" value="Glyco_hydro_2_N2"/>
    <property type="match status" value="1"/>
</dbReference>
<evidence type="ECO:0000313" key="18">
    <source>
        <dbReference type="EMBL" id="TID24532.1"/>
    </source>
</evidence>
<proteinExistence type="inferred from homology"/>
<dbReference type="InterPro" id="IPR041447">
    <property type="entry name" value="Mannosidase_ig"/>
</dbReference>
<dbReference type="FunFam" id="2.60.40.10:FF:001511">
    <property type="entry name" value="Beta-mannosidase A"/>
    <property type="match status" value="1"/>
</dbReference>
<comment type="subcellular location">
    <subcellularLocation>
        <location evidence="2">Secreted</location>
    </subcellularLocation>
</comment>
<evidence type="ECO:0000256" key="9">
    <source>
        <dbReference type="ARBA" id="ARBA00022729"/>
    </source>
</evidence>
<dbReference type="EMBL" id="SNSC02000005">
    <property type="protein sequence ID" value="TID24532.1"/>
    <property type="molecule type" value="Genomic_DNA"/>
</dbReference>
<feature type="domain" description="Beta-mannosidase Ig-fold" evidence="15">
    <location>
        <begin position="918"/>
        <end position="999"/>
    </location>
</feature>
<dbReference type="SUPFAM" id="SSF49303">
    <property type="entry name" value="beta-Galactosidase/glucuronidase domain"/>
    <property type="match status" value="3"/>
</dbReference>
<protein>
    <recommendedName>
        <fullName evidence="7">Beta-mannosidase A</fullName>
        <ecNumber evidence="6">3.2.1.25</ecNumber>
    </recommendedName>
    <alternativeName>
        <fullName evidence="13">Mannanase A</fullName>
    </alternativeName>
</protein>
<evidence type="ECO:0000256" key="5">
    <source>
        <dbReference type="ARBA" id="ARBA00011738"/>
    </source>
</evidence>
<evidence type="ECO:0000256" key="8">
    <source>
        <dbReference type="ARBA" id="ARBA00022525"/>
    </source>
</evidence>
<dbReference type="InterPro" id="IPR017853">
    <property type="entry name" value="GH"/>
</dbReference>
<dbReference type="Gene3D" id="2.60.40.10">
    <property type="entry name" value="Immunoglobulins"/>
    <property type="match status" value="3"/>
</dbReference>
<accession>A0A4Z1PPF4</accession>
<evidence type="ECO:0000256" key="14">
    <source>
        <dbReference type="SAM" id="MobiDB-lite"/>
    </source>
</evidence>
<evidence type="ECO:0000256" key="13">
    <source>
        <dbReference type="ARBA" id="ARBA00031061"/>
    </source>
</evidence>
<dbReference type="Gene3D" id="2.60.120.260">
    <property type="entry name" value="Galactose-binding domain-like"/>
    <property type="match status" value="1"/>
</dbReference>
<dbReference type="InterPro" id="IPR054593">
    <property type="entry name" value="Beta-mannosidase-like_N2"/>
</dbReference>
<evidence type="ECO:0000256" key="10">
    <source>
        <dbReference type="ARBA" id="ARBA00022801"/>
    </source>
</evidence>
<reference evidence="18 19" key="1">
    <citation type="submission" date="2019-04" db="EMBL/GenBank/DDBJ databases">
        <title>High contiguity whole genome sequence and gene annotation resource for two Venturia nashicola isolates.</title>
        <authorList>
            <person name="Prokchorchik M."/>
            <person name="Won K."/>
            <person name="Lee Y."/>
            <person name="Choi E.D."/>
            <person name="Segonzac C."/>
            <person name="Sohn K.H."/>
        </authorList>
    </citation>
    <scope>NUCLEOTIDE SEQUENCE [LARGE SCALE GENOMIC DNA]</scope>
    <source>
        <strain evidence="18 19">PRI2</strain>
    </source>
</reference>
<comment type="similarity">
    <text evidence="4">Belongs to the glycosyl hydrolase 2 family. Beta-mannosidase A subfamily.</text>
</comment>
<dbReference type="GO" id="GO:0005576">
    <property type="term" value="C:extracellular region"/>
    <property type="evidence" value="ECO:0007669"/>
    <property type="project" value="UniProtKB-SubCell"/>
</dbReference>
<keyword evidence="8" id="KW-0964">Secreted</keyword>
<comment type="catalytic activity">
    <reaction evidence="1">
        <text>Hydrolysis of terminal, non-reducing beta-D-mannose residues in beta-D-mannosides.</text>
        <dbReference type="EC" id="3.2.1.25"/>
    </reaction>
</comment>
<dbReference type="GO" id="GO:0006516">
    <property type="term" value="P:glycoprotein catabolic process"/>
    <property type="evidence" value="ECO:0007669"/>
    <property type="project" value="TreeGrafter"/>
</dbReference>
<dbReference type="InterPro" id="IPR041625">
    <property type="entry name" value="Beta-mannosidase_Ig"/>
</dbReference>
<dbReference type="STRING" id="86259.A0A4Z1PPF4"/>
<dbReference type="GO" id="GO:0004567">
    <property type="term" value="F:beta-mannosidase activity"/>
    <property type="evidence" value="ECO:0007669"/>
    <property type="project" value="UniProtKB-EC"/>
</dbReference>
<gene>
    <name evidence="18" type="ORF">E6O75_ATG02897</name>
</gene>
<evidence type="ECO:0000256" key="6">
    <source>
        <dbReference type="ARBA" id="ARBA00012754"/>
    </source>
</evidence>
<dbReference type="SUPFAM" id="SSF49785">
    <property type="entry name" value="Galactose-binding domain-like"/>
    <property type="match status" value="1"/>
</dbReference>
<evidence type="ECO:0000256" key="7">
    <source>
        <dbReference type="ARBA" id="ARBA00021795"/>
    </source>
</evidence>
<dbReference type="SUPFAM" id="SSF51445">
    <property type="entry name" value="(Trans)glycosidases"/>
    <property type="match status" value="1"/>
</dbReference>
<dbReference type="InterPro" id="IPR008979">
    <property type="entry name" value="Galactose-bd-like_sf"/>
</dbReference>
<evidence type="ECO:0000259" key="15">
    <source>
        <dbReference type="Pfam" id="PF17753"/>
    </source>
</evidence>
<evidence type="ECO:0000313" key="19">
    <source>
        <dbReference type="Proteomes" id="UP000298493"/>
    </source>
</evidence>
<organism evidence="18 19">
    <name type="scientific">Venturia nashicola</name>
    <dbReference type="NCBI Taxonomy" id="86259"/>
    <lineage>
        <taxon>Eukaryota</taxon>
        <taxon>Fungi</taxon>
        <taxon>Dikarya</taxon>
        <taxon>Ascomycota</taxon>
        <taxon>Pezizomycotina</taxon>
        <taxon>Dothideomycetes</taxon>
        <taxon>Pleosporomycetidae</taxon>
        <taxon>Venturiales</taxon>
        <taxon>Venturiaceae</taxon>
        <taxon>Venturia</taxon>
    </lineage>
</organism>
<comment type="subunit">
    <text evidence="5">Homodimer.</text>
</comment>
<feature type="domain" description="Mannosidase Ig/CBM-like" evidence="16">
    <location>
        <begin position="815"/>
        <end position="893"/>
    </location>
</feature>
<dbReference type="PANTHER" id="PTHR43730">
    <property type="entry name" value="BETA-MANNOSIDASE"/>
    <property type="match status" value="1"/>
</dbReference>
<dbReference type="FunFam" id="3.20.20.80:FF:000084">
    <property type="entry name" value="Beta-mannosidase A"/>
    <property type="match status" value="1"/>
</dbReference>
<comment type="pathway">
    <text evidence="3">Glycan metabolism; N-glycan degradation.</text>
</comment>
<feature type="domain" description="Beta-mannosidase-like galactose-binding" evidence="17">
    <location>
        <begin position="106"/>
        <end position="277"/>
    </location>
</feature>
<sequence length="1124" mass="126138">MGLWRKRLDAAFPDSPGVHFPDSPGVHFPDSPGGHVRTLAVHEPRNESTLIEKAMVTIGSVLLCLIILFRLDSIIATMVKWNIWSAAALPAVASGIHLLDLSTANWTVSNGRNVTVAGSLPSVVHLDLFAAKVIEDPYYGLNDFNLRWITQDNWTYSAPITGLQGDAKSTWLLFNGLDTFTSIDLCGKHVAATNNQFRQYWFDVSGVLEECPGQKVLSINFGSVPKIVDGIAALPGQETWPFGVEGLFEYPNRQFARKEQSDFGWDWGPAFVPVGPWLPAYVVQMGPSDVYIRNSLVDIYRKGQLPLTPPDQTQPWILNTSLDVFGPLSPGASIHFDLSDSKNSTIASGRMGSITTGEGVVTGFTTIPADAVELWWPTGLGPQTLYTLKLSVLQNDGVYPITTTTKRVGFRTIVLNEEPIRLDQLAKGVAPGNNWHFEINGHEFYAKGSNFIPPDAFWPRVTAEKVRMLFDAVVAGNQNMLRVWASGAYQPDFIYDLADEMGILLWSEFEFGDALYPVDVEFLSNVKQEANYQVRRVNHHPSLALWAGGNELENLELEVAKEAAPEQFEKYRAEYEKLFLDVLVPCVFENSRSISYAPSSTSNGWLSLNFSLPQPITERYNNKTPGSIYGETDYYNYNSAFAFSYSSYPIGRFSNEFGYHSMPSLQSWQQAIAPEDLHFNSSTIQLRNHHYPSGGLNTSNYANSTKGMAEMTIAAQRWYPTPNKQDSIANFSSWCQITQIFQADFYRSQIMFYRRGSGKRERQLGSLYWQLEDIWQAPTWAGIEYDGRWKVLHHIAADIYKNVIISPFHDLMTGDLEVWVTSDLWSPTNGTAKISWYTWAGKLLNISTPSTVDFAIGAINSTQILKTNTFDILKAYDPKDVVLHVSLTSTGNLPNNATLQTYTHEQFLSPVPLSTAHLVDPGLQVSFDKARRTWTVEATKGIAAWVWLDYPIGLVGHFEDNGFWLSPGVKREIGFVVKSGGYGDDQWTEKVKVESLWNMTLPQFWRQILPRLKYHNPSVPISVSRFQDRTQPPKLFLHTSISPEPIALELNEAEGPETILQKMLGQLGAGVFVPIEATQEEADALEELREQKEQAERDSEKGKRKRMQMKKQKEMLEMASQGAA</sequence>
<dbReference type="EC" id="3.2.1.25" evidence="6"/>
<dbReference type="GO" id="GO:0005739">
    <property type="term" value="C:mitochondrion"/>
    <property type="evidence" value="ECO:0007669"/>
    <property type="project" value="UniProtKB-SubCell"/>
</dbReference>
<name>A0A4Z1PPF4_9PEZI</name>
<evidence type="ECO:0000256" key="3">
    <source>
        <dbReference type="ARBA" id="ARBA00004740"/>
    </source>
</evidence>
<keyword evidence="12" id="KW-0326">Glycosidase</keyword>
<evidence type="ECO:0000259" key="17">
    <source>
        <dbReference type="Pfam" id="PF22666"/>
    </source>
</evidence>
<evidence type="ECO:0000256" key="1">
    <source>
        <dbReference type="ARBA" id="ARBA00000829"/>
    </source>
</evidence>
<comment type="caution">
    <text evidence="18">The sequence shown here is derived from an EMBL/GenBank/DDBJ whole genome shotgun (WGS) entry which is preliminary data.</text>
</comment>
<dbReference type="PANTHER" id="PTHR43730:SF5">
    <property type="entry name" value="BETA-MANNOSIDASE A"/>
    <property type="match status" value="1"/>
</dbReference>
<dbReference type="Gene3D" id="3.20.20.80">
    <property type="entry name" value="Glycosidases"/>
    <property type="match status" value="1"/>
</dbReference>
<dbReference type="UniPathway" id="UPA00280"/>
<feature type="compositionally biased region" description="Basic and acidic residues" evidence="14">
    <location>
        <begin position="1087"/>
        <end position="1101"/>
    </location>
</feature>
<dbReference type="AlphaFoldDB" id="A0A4Z1PPF4"/>
<keyword evidence="11" id="KW-0325">Glycoprotein</keyword>
<dbReference type="Pfam" id="PF17753">
    <property type="entry name" value="Ig_mannosidase"/>
    <property type="match status" value="1"/>
</dbReference>
<evidence type="ECO:0000256" key="12">
    <source>
        <dbReference type="ARBA" id="ARBA00023295"/>
    </source>
</evidence>
<dbReference type="InterPro" id="IPR036156">
    <property type="entry name" value="Beta-gal/glucu_dom_sf"/>
</dbReference>
<dbReference type="Pfam" id="PF17786">
    <property type="entry name" value="Mannosidase_ig"/>
    <property type="match status" value="1"/>
</dbReference>
<dbReference type="InterPro" id="IPR013783">
    <property type="entry name" value="Ig-like_fold"/>
</dbReference>
<evidence type="ECO:0000256" key="4">
    <source>
        <dbReference type="ARBA" id="ARBA00007483"/>
    </source>
</evidence>
<evidence type="ECO:0000259" key="16">
    <source>
        <dbReference type="Pfam" id="PF17786"/>
    </source>
</evidence>
<keyword evidence="10 18" id="KW-0378">Hydrolase</keyword>
<evidence type="ECO:0000256" key="2">
    <source>
        <dbReference type="ARBA" id="ARBA00004613"/>
    </source>
</evidence>
<dbReference type="Proteomes" id="UP000298493">
    <property type="component" value="Unassembled WGS sequence"/>
</dbReference>
<keyword evidence="19" id="KW-1185">Reference proteome</keyword>
<dbReference type="InterPro" id="IPR050887">
    <property type="entry name" value="Beta-mannosidase_GH2"/>
</dbReference>
<keyword evidence="9" id="KW-0732">Signal</keyword>